<name>A0A8D9DQD2_9HEMI</name>
<evidence type="ECO:0000313" key="2">
    <source>
        <dbReference type="EMBL" id="CAG6725594.1"/>
    </source>
</evidence>
<proteinExistence type="predicted"/>
<accession>A0A8D9DQD2</accession>
<evidence type="ECO:0000256" key="1">
    <source>
        <dbReference type="SAM" id="SignalP"/>
    </source>
</evidence>
<organism evidence="2">
    <name type="scientific">Cacopsylla melanoneura</name>
    <dbReference type="NCBI Taxonomy" id="428564"/>
    <lineage>
        <taxon>Eukaryota</taxon>
        <taxon>Metazoa</taxon>
        <taxon>Ecdysozoa</taxon>
        <taxon>Arthropoda</taxon>
        <taxon>Hexapoda</taxon>
        <taxon>Insecta</taxon>
        <taxon>Pterygota</taxon>
        <taxon>Neoptera</taxon>
        <taxon>Paraneoptera</taxon>
        <taxon>Hemiptera</taxon>
        <taxon>Sternorrhyncha</taxon>
        <taxon>Psylloidea</taxon>
        <taxon>Psyllidae</taxon>
        <taxon>Psyllinae</taxon>
        <taxon>Cacopsylla</taxon>
    </lineage>
</organism>
<dbReference type="EMBL" id="HBUF01369835">
    <property type="protein sequence ID" value="CAG6725594.1"/>
    <property type="molecule type" value="Transcribed_RNA"/>
</dbReference>
<feature type="chain" id="PRO_5034066620" evidence="1">
    <location>
        <begin position="29"/>
        <end position="339"/>
    </location>
</feature>
<feature type="signal peptide" evidence="1">
    <location>
        <begin position="1"/>
        <end position="28"/>
    </location>
</feature>
<sequence>MFISGGMQVLLKLLPGVLLCSRIISVSCQFQDNDNPHGNNSHKEIFQQEIHHKNNKADYNIILTSPKLDATGLEPARPLPLKWLDEIPKRNVVGYERRYTKFRGRYTNRIKKYTYYTPGLHPFETNHQGGNISNNWRYNNWTNHFINPGPDFSDRGRYNNRGRLKLSILETNNLGRDIISIKSRYNDSSVQKHFTSPHLNDRNNLGRRYNDFSVQEQLFTSPHLNDNKNRDFGNRGRYKGFSVRRRFNSTRVKDNNNQHRDFRGRGFYNDLIAGEHFTSTSHNDNNNTVRVYGNVGRFAQYNFDEHDRVRNAIINYGSYNKIELTTEDKYNDYISVEDF</sequence>
<keyword evidence="1" id="KW-0732">Signal</keyword>
<dbReference type="AlphaFoldDB" id="A0A8D9DQD2"/>
<reference evidence="2" key="1">
    <citation type="submission" date="2021-05" db="EMBL/GenBank/DDBJ databases">
        <authorList>
            <person name="Alioto T."/>
            <person name="Alioto T."/>
            <person name="Gomez Garrido J."/>
        </authorList>
    </citation>
    <scope>NUCLEOTIDE SEQUENCE</scope>
</reference>
<protein>
    <submittedName>
        <fullName evidence="2">Uncharacterized protein</fullName>
    </submittedName>
</protein>